<sequence>MNLEEVRAQLHEHARQSQEETAQIYDRLAAMARRQGDERAALGYEREAAQERAKPLPNAA</sequence>
<protein>
    <submittedName>
        <fullName evidence="2">Uncharacterized protein</fullName>
    </submittedName>
</protein>
<keyword evidence="3" id="KW-1185">Reference proteome</keyword>
<accession>A0ABS1VMP8</accession>
<dbReference type="RefSeq" id="WP_202991277.1">
    <property type="nucleotide sequence ID" value="NZ_JAENHO010000003.1"/>
</dbReference>
<comment type="caution">
    <text evidence="2">The sequence shown here is derived from an EMBL/GenBank/DDBJ whole genome shotgun (WGS) entry which is preliminary data.</text>
</comment>
<proteinExistence type="predicted"/>
<evidence type="ECO:0000313" key="2">
    <source>
        <dbReference type="EMBL" id="MBL7254761.1"/>
    </source>
</evidence>
<dbReference type="Proteomes" id="UP000598996">
    <property type="component" value="Unassembled WGS sequence"/>
</dbReference>
<reference evidence="2 3" key="1">
    <citation type="submission" date="2021-01" db="EMBL/GenBank/DDBJ databases">
        <title>Actinoplanes sp. nov. LDG1-01 isolated from lichen.</title>
        <authorList>
            <person name="Saeng-In P."/>
            <person name="Phongsopitanun W."/>
            <person name="Kanchanasin P."/>
            <person name="Yuki M."/>
            <person name="Kudo T."/>
            <person name="Ohkuma M."/>
            <person name="Tanasupawat S."/>
        </authorList>
    </citation>
    <scope>NUCLEOTIDE SEQUENCE [LARGE SCALE GENOMIC DNA]</scope>
    <source>
        <strain evidence="2 3">LDG1-01</strain>
    </source>
</reference>
<organism evidence="2 3">
    <name type="scientific">Paractinoplanes lichenicola</name>
    <dbReference type="NCBI Taxonomy" id="2802976"/>
    <lineage>
        <taxon>Bacteria</taxon>
        <taxon>Bacillati</taxon>
        <taxon>Actinomycetota</taxon>
        <taxon>Actinomycetes</taxon>
        <taxon>Micromonosporales</taxon>
        <taxon>Micromonosporaceae</taxon>
        <taxon>Paractinoplanes</taxon>
    </lineage>
</organism>
<evidence type="ECO:0000313" key="3">
    <source>
        <dbReference type="Proteomes" id="UP000598996"/>
    </source>
</evidence>
<name>A0ABS1VMP8_9ACTN</name>
<evidence type="ECO:0000256" key="1">
    <source>
        <dbReference type="SAM" id="MobiDB-lite"/>
    </source>
</evidence>
<feature type="region of interest" description="Disordered" evidence="1">
    <location>
        <begin position="36"/>
        <end position="60"/>
    </location>
</feature>
<feature type="compositionally biased region" description="Basic and acidic residues" evidence="1">
    <location>
        <begin position="36"/>
        <end position="54"/>
    </location>
</feature>
<dbReference type="EMBL" id="JAENHO010000003">
    <property type="protein sequence ID" value="MBL7254761.1"/>
    <property type="molecule type" value="Genomic_DNA"/>
</dbReference>
<gene>
    <name evidence="2" type="ORF">JKJ07_10600</name>
</gene>